<keyword evidence="3" id="KW-1185">Reference proteome</keyword>
<organism evidence="2 3">
    <name type="scientific">Acidisoma cellulosilyticum</name>
    <dbReference type="NCBI Taxonomy" id="2802395"/>
    <lineage>
        <taxon>Bacteria</taxon>
        <taxon>Pseudomonadati</taxon>
        <taxon>Pseudomonadota</taxon>
        <taxon>Alphaproteobacteria</taxon>
        <taxon>Acetobacterales</taxon>
        <taxon>Acidocellaceae</taxon>
        <taxon>Acidisoma</taxon>
    </lineage>
</organism>
<evidence type="ECO:0000259" key="1">
    <source>
        <dbReference type="SMART" id="SM00953"/>
    </source>
</evidence>
<dbReference type="Proteomes" id="UP000721844">
    <property type="component" value="Unassembled WGS sequence"/>
</dbReference>
<name>A0A963Z6E4_9PROT</name>
<dbReference type="AlphaFoldDB" id="A0A963Z6E4"/>
<gene>
    <name evidence="2" type="ORF">ACELLULO517_20830</name>
</gene>
<reference evidence="2 3" key="1">
    <citation type="journal article" date="2021" name="Microorganisms">
        <title>Acidisoma silvae sp. nov. and Acidisomacellulosilytica sp. nov., Two Acidophilic Bacteria Isolated from Decaying Wood, Hydrolyzing Cellulose and Producing Poly-3-hydroxybutyrate.</title>
        <authorList>
            <person name="Mieszkin S."/>
            <person name="Pouder E."/>
            <person name="Uroz S."/>
            <person name="Simon-Colin C."/>
            <person name="Alain K."/>
        </authorList>
    </citation>
    <scope>NUCLEOTIDE SEQUENCE [LARGE SCALE GENOMIC DNA]</scope>
    <source>
        <strain evidence="2 3">HW T5.17</strain>
    </source>
</reference>
<dbReference type="SMART" id="SM00953">
    <property type="entry name" value="RES"/>
    <property type="match status" value="1"/>
</dbReference>
<dbReference type="EMBL" id="JAESVA010000008">
    <property type="protein sequence ID" value="MCB8882702.1"/>
    <property type="molecule type" value="Genomic_DNA"/>
</dbReference>
<accession>A0A963Z6E4</accession>
<dbReference type="Pfam" id="PF08808">
    <property type="entry name" value="RES"/>
    <property type="match status" value="1"/>
</dbReference>
<protein>
    <submittedName>
        <fullName evidence="2">RES domain-containing protein</fullName>
    </submittedName>
</protein>
<comment type="caution">
    <text evidence="2">The sequence shown here is derived from an EMBL/GenBank/DDBJ whole genome shotgun (WGS) entry which is preliminary data.</text>
</comment>
<dbReference type="InterPro" id="IPR014914">
    <property type="entry name" value="RES_dom"/>
</dbReference>
<sequence>MRFRGIVYRAHHPRWAFSPLSGEGAARYGGRFNPLGMPALYTALRMQTAWLEAQQAFPFKAQPMTLCAYEVDCADVADLTDPAGLAALGATPATLACPWEDIASRRQMPPSWDLARRLQAAGIAAVMVPSFAAGATPEDVNMVFWAWTPAPPHSVTVIDDQGRLPHDDRSWQG</sequence>
<dbReference type="RefSeq" id="WP_227309352.1">
    <property type="nucleotide sequence ID" value="NZ_JAESVA010000008.1"/>
</dbReference>
<feature type="domain" description="RES" evidence="1">
    <location>
        <begin position="19"/>
        <end position="158"/>
    </location>
</feature>
<evidence type="ECO:0000313" key="3">
    <source>
        <dbReference type="Proteomes" id="UP000721844"/>
    </source>
</evidence>
<evidence type="ECO:0000313" key="2">
    <source>
        <dbReference type="EMBL" id="MCB8882702.1"/>
    </source>
</evidence>
<proteinExistence type="predicted"/>